<evidence type="ECO:0000259" key="1">
    <source>
        <dbReference type="Pfam" id="PF07002"/>
    </source>
</evidence>
<dbReference type="PANTHER" id="PTHR45751:SF11">
    <property type="entry name" value="COPINE FAMILY PROTEIN 2"/>
    <property type="match status" value="1"/>
</dbReference>
<sequence>MCYTDDSLETCTRAAVIVTIGETLQDLDDDGIIPVYGFGDEDTKDKSVFPLKSEGKCKGFNEVLNVYNERTPNVQLSGPTNFVPLIEKAVKIVRKTRKLASRSLCATYRIKYKDDNEIKADLPAESITV</sequence>
<dbReference type="Pfam" id="PF07002">
    <property type="entry name" value="Copine"/>
    <property type="match status" value="1"/>
</dbReference>
<reference evidence="2" key="3">
    <citation type="submission" date="2023-05" db="EMBL/GenBank/DDBJ databases">
        <authorList>
            <person name="Smith C.H."/>
        </authorList>
    </citation>
    <scope>NUCLEOTIDE SEQUENCE</scope>
    <source>
        <strain evidence="2">CHS0354</strain>
        <tissue evidence="2">Mantle</tissue>
    </source>
</reference>
<dbReference type="InterPro" id="IPR010734">
    <property type="entry name" value="Copine_C"/>
</dbReference>
<dbReference type="GO" id="GO:0005634">
    <property type="term" value="C:nucleus"/>
    <property type="evidence" value="ECO:0007669"/>
    <property type="project" value="TreeGrafter"/>
</dbReference>
<dbReference type="GO" id="GO:0004842">
    <property type="term" value="F:ubiquitin-protein transferase activity"/>
    <property type="evidence" value="ECO:0007669"/>
    <property type="project" value="TreeGrafter"/>
</dbReference>
<reference evidence="2" key="1">
    <citation type="journal article" date="2021" name="Genome Biol. Evol.">
        <title>A High-Quality Reference Genome for a Parasitic Bivalve with Doubly Uniparental Inheritance (Bivalvia: Unionida).</title>
        <authorList>
            <person name="Smith C.H."/>
        </authorList>
    </citation>
    <scope>NUCLEOTIDE SEQUENCE</scope>
    <source>
        <strain evidence="2">CHS0354</strain>
    </source>
</reference>
<evidence type="ECO:0000313" key="2">
    <source>
        <dbReference type="EMBL" id="KAK3576002.1"/>
    </source>
</evidence>
<organism evidence="2 3">
    <name type="scientific">Potamilus streckersoni</name>
    <dbReference type="NCBI Taxonomy" id="2493646"/>
    <lineage>
        <taxon>Eukaryota</taxon>
        <taxon>Metazoa</taxon>
        <taxon>Spiralia</taxon>
        <taxon>Lophotrochozoa</taxon>
        <taxon>Mollusca</taxon>
        <taxon>Bivalvia</taxon>
        <taxon>Autobranchia</taxon>
        <taxon>Heteroconchia</taxon>
        <taxon>Palaeoheterodonta</taxon>
        <taxon>Unionida</taxon>
        <taxon>Unionoidea</taxon>
        <taxon>Unionidae</taxon>
        <taxon>Ambleminae</taxon>
        <taxon>Lampsilini</taxon>
        <taxon>Potamilus</taxon>
    </lineage>
</organism>
<protein>
    <recommendedName>
        <fullName evidence="1">Copine C-terminal domain-containing protein</fullName>
    </recommendedName>
</protein>
<feature type="domain" description="Copine C-terminal" evidence="1">
    <location>
        <begin position="15"/>
        <end position="98"/>
    </location>
</feature>
<dbReference type="GO" id="GO:0016567">
    <property type="term" value="P:protein ubiquitination"/>
    <property type="evidence" value="ECO:0007669"/>
    <property type="project" value="TreeGrafter"/>
</dbReference>
<gene>
    <name evidence="2" type="ORF">CHS0354_007540</name>
</gene>
<dbReference type="InterPro" id="IPR052079">
    <property type="entry name" value="E3_ligase/Copine_domain"/>
</dbReference>
<dbReference type="Proteomes" id="UP001195483">
    <property type="component" value="Unassembled WGS sequence"/>
</dbReference>
<reference evidence="2" key="2">
    <citation type="journal article" date="2021" name="Genome Biol. Evol.">
        <title>Developing a high-quality reference genome for a parasitic bivalve with doubly uniparental inheritance (Bivalvia: Unionida).</title>
        <authorList>
            <person name="Smith C.H."/>
        </authorList>
    </citation>
    <scope>NUCLEOTIDE SEQUENCE</scope>
    <source>
        <strain evidence="2">CHS0354</strain>
        <tissue evidence="2">Mantle</tissue>
    </source>
</reference>
<name>A0AAE0VGG1_9BIVA</name>
<keyword evidence="3" id="KW-1185">Reference proteome</keyword>
<dbReference type="AlphaFoldDB" id="A0AAE0VGG1"/>
<evidence type="ECO:0000313" key="3">
    <source>
        <dbReference type="Proteomes" id="UP001195483"/>
    </source>
</evidence>
<accession>A0AAE0VGG1</accession>
<comment type="caution">
    <text evidence="2">The sequence shown here is derived from an EMBL/GenBank/DDBJ whole genome shotgun (WGS) entry which is preliminary data.</text>
</comment>
<dbReference type="PANTHER" id="PTHR45751">
    <property type="entry name" value="COPINE FAMILY PROTEIN 1"/>
    <property type="match status" value="1"/>
</dbReference>
<dbReference type="EMBL" id="JAEAOA010000515">
    <property type="protein sequence ID" value="KAK3576002.1"/>
    <property type="molecule type" value="Genomic_DNA"/>
</dbReference>
<proteinExistence type="predicted"/>